<gene>
    <name evidence="20" type="ORF">BDW42DRAFT_196004</name>
</gene>
<dbReference type="GO" id="GO:0008349">
    <property type="term" value="F:MAP kinase kinase kinase kinase activity"/>
    <property type="evidence" value="ECO:0007669"/>
    <property type="project" value="UniProtKB-ARBA"/>
</dbReference>
<dbReference type="AlphaFoldDB" id="A0A2J5HM82"/>
<keyword evidence="7" id="KW-0723">Serine/threonine-protein kinase</keyword>
<evidence type="ECO:0000256" key="11">
    <source>
        <dbReference type="ARBA" id="ARBA00022840"/>
    </source>
</evidence>
<feature type="compositionally biased region" description="Low complexity" evidence="17">
    <location>
        <begin position="330"/>
        <end position="340"/>
    </location>
</feature>
<evidence type="ECO:0000256" key="15">
    <source>
        <dbReference type="ARBA" id="ARBA00053561"/>
    </source>
</evidence>
<protein>
    <recommendedName>
        <fullName evidence="4">non-specific serine/threonine protein kinase</fullName>
        <ecNumber evidence="4">2.7.11.1</ecNumber>
    </recommendedName>
</protein>
<keyword evidence="11 16" id="KW-0067">ATP-binding</keyword>
<accession>A0A2J5HM82</accession>
<dbReference type="InterPro" id="IPR000095">
    <property type="entry name" value="CRIB_dom"/>
</dbReference>
<evidence type="ECO:0000256" key="16">
    <source>
        <dbReference type="PROSITE-ProRule" id="PRU10141"/>
    </source>
</evidence>
<feature type="compositionally biased region" description="Polar residues" evidence="17">
    <location>
        <begin position="23"/>
        <end position="39"/>
    </location>
</feature>
<dbReference type="PROSITE" id="PS50108">
    <property type="entry name" value="CRIB"/>
    <property type="match status" value="1"/>
</dbReference>
<dbReference type="Gene3D" id="1.10.510.10">
    <property type="entry name" value="Transferase(Phosphotransferase) domain 1"/>
    <property type="match status" value="1"/>
</dbReference>
<dbReference type="Gene3D" id="3.90.810.10">
    <property type="entry name" value="CRIB domain"/>
    <property type="match status" value="1"/>
</dbReference>
<dbReference type="EC" id="2.7.11.1" evidence="4"/>
<keyword evidence="12" id="KW-0539">Nucleus</keyword>
<evidence type="ECO:0000313" key="20">
    <source>
        <dbReference type="EMBL" id="PLN78235.1"/>
    </source>
</evidence>
<dbReference type="InterPro" id="IPR033923">
    <property type="entry name" value="PAK_BD"/>
</dbReference>
<feature type="binding site" evidence="16">
    <location>
        <position position="607"/>
    </location>
    <ligand>
        <name>ATP</name>
        <dbReference type="ChEBI" id="CHEBI:30616"/>
    </ligand>
</feature>
<dbReference type="SMART" id="SM00220">
    <property type="entry name" value="S_TKc"/>
    <property type="match status" value="1"/>
</dbReference>
<evidence type="ECO:0000256" key="1">
    <source>
        <dbReference type="ARBA" id="ARBA00004123"/>
    </source>
</evidence>
<dbReference type="GO" id="GO:0005634">
    <property type="term" value="C:nucleus"/>
    <property type="evidence" value="ECO:0007669"/>
    <property type="project" value="UniProtKB-SubCell"/>
</dbReference>
<evidence type="ECO:0000256" key="4">
    <source>
        <dbReference type="ARBA" id="ARBA00012513"/>
    </source>
</evidence>
<dbReference type="SUPFAM" id="SSF56112">
    <property type="entry name" value="Protein kinase-like (PK-like)"/>
    <property type="match status" value="1"/>
</dbReference>
<evidence type="ECO:0000256" key="13">
    <source>
        <dbReference type="ARBA" id="ARBA00047899"/>
    </source>
</evidence>
<proteinExistence type="inferred from homology"/>
<feature type="region of interest" description="Disordered" evidence="17">
    <location>
        <begin position="1"/>
        <end position="173"/>
    </location>
</feature>
<keyword evidence="10 20" id="KW-0418">Kinase</keyword>
<evidence type="ECO:0000256" key="12">
    <source>
        <dbReference type="ARBA" id="ARBA00023242"/>
    </source>
</evidence>
<dbReference type="InterPro" id="IPR008271">
    <property type="entry name" value="Ser/Thr_kinase_AS"/>
</dbReference>
<dbReference type="InterPro" id="IPR000719">
    <property type="entry name" value="Prot_kinase_dom"/>
</dbReference>
<dbReference type="SMART" id="SM00285">
    <property type="entry name" value="PBD"/>
    <property type="match status" value="1"/>
</dbReference>
<dbReference type="PROSITE" id="PS00107">
    <property type="entry name" value="PROTEIN_KINASE_ATP"/>
    <property type="match status" value="1"/>
</dbReference>
<comment type="function">
    <text evidence="15">MAP4K component of the MAPK pathway required for the mating pheromone response and the regulation of cell polarity and cell cycle.</text>
</comment>
<dbReference type="FunFam" id="3.90.810.10:FF:000007">
    <property type="entry name" value="Non-specific serine/threonine protein kinase"/>
    <property type="match status" value="1"/>
</dbReference>
<dbReference type="GO" id="GO:0106310">
    <property type="term" value="F:protein serine kinase activity"/>
    <property type="evidence" value="ECO:0007669"/>
    <property type="project" value="RHEA"/>
</dbReference>
<organism evidence="20 21">
    <name type="scientific">Aspergillus taichungensis</name>
    <dbReference type="NCBI Taxonomy" id="482145"/>
    <lineage>
        <taxon>Eukaryota</taxon>
        <taxon>Fungi</taxon>
        <taxon>Dikarya</taxon>
        <taxon>Ascomycota</taxon>
        <taxon>Pezizomycotina</taxon>
        <taxon>Eurotiomycetes</taxon>
        <taxon>Eurotiomycetidae</taxon>
        <taxon>Eurotiales</taxon>
        <taxon>Aspergillaceae</taxon>
        <taxon>Aspergillus</taxon>
        <taxon>Aspergillus subgen. Circumdati</taxon>
    </lineage>
</organism>
<dbReference type="GO" id="GO:0005524">
    <property type="term" value="F:ATP binding"/>
    <property type="evidence" value="ECO:0007669"/>
    <property type="project" value="UniProtKB-UniRule"/>
</dbReference>
<dbReference type="EMBL" id="KZ559580">
    <property type="protein sequence ID" value="PLN78235.1"/>
    <property type="molecule type" value="Genomic_DNA"/>
</dbReference>
<comment type="subcellular location">
    <subcellularLocation>
        <location evidence="2">Cytoplasm</location>
    </subcellularLocation>
    <subcellularLocation>
        <location evidence="1">Nucleus</location>
    </subcellularLocation>
</comment>
<evidence type="ECO:0000256" key="8">
    <source>
        <dbReference type="ARBA" id="ARBA00022679"/>
    </source>
</evidence>
<dbReference type="Proteomes" id="UP000235023">
    <property type="component" value="Unassembled WGS sequence"/>
</dbReference>
<feature type="compositionally biased region" description="Low complexity" evidence="17">
    <location>
        <begin position="422"/>
        <end position="431"/>
    </location>
</feature>
<sequence>MNHDTFSSLKFRRPSSKLHKDSPSFTSRILKSQQSNTTSLKRHPSAPVYPRSNSSPARDHHARTRSNAYGSSSSSSLDQHSAGPSPVPSSNDLAHAPPASQQQQQQQQQHSRPPHPGRFSLQTPSSDELTTSPFDSRGMLTALDENSAEFDRPAESTRPPLHPSLTTSDTRGLRQSASFTALHNRMDAFVHRNDQDRPAPPTNRYSDEAGGPKTGRSKKASFSSFVNSMLGSPRGIKISAPENPVHVTHVGYDNRTGQFTGLPKEWQRLLQESGISKKEQEEHPQTMVDIMRFYEKNARGDDEVWHKFDHAYPQHQVVTSPAQSDAVGAAAYAAAVNQQQRTSPPTSPRFPQNHEGSFENPRAPPPIPRGGGGGGGGASPPTAPTMSPPVGGLVPNRAPPKPPTTATTMTPARPAPQPPTAAAPQTSATMTRPPDLYPAPFNAPAIPMIPETEPLTSEPPPPARSPPTTTIPTTATGAPSGPPPVVTTPTQYQQQQEHAMAAAQQALASKQLDRSRSQRQQAPARPDQKPTAADDPAVSAAARAPAARPRQRPRQSTAMDVRARLNSICTPGDPTKLYRNLNKIGQGASGGVYTAYTSGSHDCVAIKQMNLDLQPKKELIINEILVMKDSKHKNIVNFLDSYLHGLDLWVVMEYMEGGSLTDVVTFNIMSEAQIAVVCRETLNGLQHLHSKGVIHRDIKSDNILLSMEGNIKLTDFGFCAQINDSQNKRNTMVGTPYWMAPEVVTRKEYGRKVDIWSLGIMAIEMIEGEPPYLTESPLRALYLIATNGTPTIKDEHQLSPVFRDFLHLALKVDPEKRASAHDLLKHPFMSLCAPLSHLSPLVKAARVSRAQEKAQKGGH</sequence>
<feature type="compositionally biased region" description="Low complexity" evidence="17">
    <location>
        <begin position="466"/>
        <end position="479"/>
    </location>
</feature>
<dbReference type="PANTHER" id="PTHR45832">
    <property type="entry name" value="SERINE/THREONINE-PROTEIN KINASE SAMKA-RELATED-RELATED"/>
    <property type="match status" value="1"/>
</dbReference>
<keyword evidence="9 16" id="KW-0547">Nucleotide-binding</keyword>
<keyword evidence="5" id="KW-0963">Cytoplasm</keyword>
<evidence type="ECO:0000256" key="6">
    <source>
        <dbReference type="ARBA" id="ARBA00022507"/>
    </source>
</evidence>
<evidence type="ECO:0000313" key="21">
    <source>
        <dbReference type="Proteomes" id="UP000235023"/>
    </source>
</evidence>
<evidence type="ECO:0000256" key="17">
    <source>
        <dbReference type="SAM" id="MobiDB-lite"/>
    </source>
</evidence>
<feature type="compositionally biased region" description="Low complexity" evidence="17">
    <location>
        <begin position="487"/>
        <end position="510"/>
    </location>
</feature>
<dbReference type="InterPro" id="IPR017441">
    <property type="entry name" value="Protein_kinase_ATP_BS"/>
</dbReference>
<dbReference type="PROSITE" id="PS00108">
    <property type="entry name" value="PROTEIN_KINASE_ST"/>
    <property type="match status" value="1"/>
</dbReference>
<dbReference type="FunFam" id="1.10.510.10:FF:000011">
    <property type="entry name" value="Non-specific serine/threonine protein kinase"/>
    <property type="match status" value="1"/>
</dbReference>
<keyword evidence="8" id="KW-0808">Transferase</keyword>
<reference evidence="21" key="1">
    <citation type="submission" date="2017-12" db="EMBL/GenBank/DDBJ databases">
        <authorList>
            <consortium name="DOE Joint Genome Institute"/>
            <person name="Mondo S.J."/>
            <person name="Kjaerbolling I."/>
            <person name="Vesth T.C."/>
            <person name="Frisvad J.C."/>
            <person name="Nybo J.L."/>
            <person name="Theobald S."/>
            <person name="Kuo A."/>
            <person name="Bowyer P."/>
            <person name="Matsuda Y."/>
            <person name="Lyhne E.K."/>
            <person name="Kogle M.E."/>
            <person name="Clum A."/>
            <person name="Lipzen A."/>
            <person name="Salamov A."/>
            <person name="Ngan C.Y."/>
            <person name="Daum C."/>
            <person name="Chiniquy J."/>
            <person name="Barry K."/>
            <person name="LaButti K."/>
            <person name="Haridas S."/>
            <person name="Simmons B.A."/>
            <person name="Magnuson J.K."/>
            <person name="Mortensen U.H."/>
            <person name="Larsen T.O."/>
            <person name="Grigoriev I.V."/>
            <person name="Baker S.E."/>
            <person name="Andersen M.R."/>
            <person name="Nordberg H.P."/>
            <person name="Cantor M.N."/>
            <person name="Hua S.X."/>
        </authorList>
    </citation>
    <scope>NUCLEOTIDE SEQUENCE [LARGE SCALE GENOMIC DNA]</scope>
    <source>
        <strain evidence="21">IBT 19404</strain>
    </source>
</reference>
<evidence type="ECO:0000256" key="10">
    <source>
        <dbReference type="ARBA" id="ARBA00022777"/>
    </source>
</evidence>
<dbReference type="GO" id="GO:0005737">
    <property type="term" value="C:cytoplasm"/>
    <property type="evidence" value="ECO:0007669"/>
    <property type="project" value="UniProtKB-SubCell"/>
</dbReference>
<feature type="compositionally biased region" description="Polar residues" evidence="17">
    <location>
        <begin position="164"/>
        <end position="173"/>
    </location>
</feature>
<keyword evidence="6" id="KW-0589">Pheromone response</keyword>
<feature type="region of interest" description="Disordered" evidence="17">
    <location>
        <begin position="189"/>
        <end position="221"/>
    </location>
</feature>
<dbReference type="Gene3D" id="3.30.200.20">
    <property type="entry name" value="Phosphorylase Kinase, domain 1"/>
    <property type="match status" value="1"/>
</dbReference>
<dbReference type="CDD" id="cd06614">
    <property type="entry name" value="STKc_PAK"/>
    <property type="match status" value="1"/>
</dbReference>
<dbReference type="GO" id="GO:0019236">
    <property type="term" value="P:response to pheromone"/>
    <property type="evidence" value="ECO:0007669"/>
    <property type="project" value="UniProtKB-KW"/>
</dbReference>
<dbReference type="Pfam" id="PF00786">
    <property type="entry name" value="PBD"/>
    <property type="match status" value="1"/>
</dbReference>
<keyword evidence="21" id="KW-1185">Reference proteome</keyword>
<dbReference type="OrthoDB" id="248923at2759"/>
<dbReference type="FunFam" id="3.30.200.20:FF:000385">
    <property type="entry name" value="Non-specific serine/threonine protein kinase"/>
    <property type="match status" value="1"/>
</dbReference>
<dbReference type="InterPro" id="IPR051931">
    <property type="entry name" value="PAK3-like"/>
</dbReference>
<evidence type="ECO:0000256" key="9">
    <source>
        <dbReference type="ARBA" id="ARBA00022741"/>
    </source>
</evidence>
<dbReference type="GO" id="GO:0071470">
    <property type="term" value="P:cellular response to osmotic stress"/>
    <property type="evidence" value="ECO:0007669"/>
    <property type="project" value="UniProtKB-ARBA"/>
</dbReference>
<comment type="catalytic activity">
    <reaction evidence="13">
        <text>L-threonyl-[protein] + ATP = O-phospho-L-threonyl-[protein] + ADP + H(+)</text>
        <dbReference type="Rhea" id="RHEA:46608"/>
        <dbReference type="Rhea" id="RHEA-COMP:11060"/>
        <dbReference type="Rhea" id="RHEA-COMP:11605"/>
        <dbReference type="ChEBI" id="CHEBI:15378"/>
        <dbReference type="ChEBI" id="CHEBI:30013"/>
        <dbReference type="ChEBI" id="CHEBI:30616"/>
        <dbReference type="ChEBI" id="CHEBI:61977"/>
        <dbReference type="ChEBI" id="CHEBI:456216"/>
        <dbReference type="EC" id="2.7.11.1"/>
    </reaction>
</comment>
<evidence type="ECO:0000256" key="14">
    <source>
        <dbReference type="ARBA" id="ARBA00048679"/>
    </source>
</evidence>
<feature type="compositionally biased region" description="Polar residues" evidence="17">
    <location>
        <begin position="120"/>
        <end position="134"/>
    </location>
</feature>
<evidence type="ECO:0000256" key="7">
    <source>
        <dbReference type="ARBA" id="ARBA00022527"/>
    </source>
</evidence>
<name>A0A2J5HM82_9EURO</name>
<feature type="compositionally biased region" description="Gly residues" evidence="17">
    <location>
        <begin position="369"/>
        <end position="378"/>
    </location>
</feature>
<feature type="compositionally biased region" description="Low complexity" evidence="17">
    <location>
        <begin position="518"/>
        <end position="558"/>
    </location>
</feature>
<evidence type="ECO:0000256" key="2">
    <source>
        <dbReference type="ARBA" id="ARBA00004496"/>
    </source>
</evidence>
<dbReference type="InterPro" id="IPR011009">
    <property type="entry name" value="Kinase-like_dom_sf"/>
</dbReference>
<dbReference type="CDD" id="cd01093">
    <property type="entry name" value="CRIB_PAK_like"/>
    <property type="match status" value="1"/>
</dbReference>
<dbReference type="InterPro" id="IPR036936">
    <property type="entry name" value="CRIB_dom_sf"/>
</dbReference>
<dbReference type="PANTHER" id="PTHR45832:SF22">
    <property type="entry name" value="SERINE_THREONINE-PROTEIN KINASE SAMKA-RELATED"/>
    <property type="match status" value="1"/>
</dbReference>
<evidence type="ECO:0000256" key="3">
    <source>
        <dbReference type="ARBA" id="ARBA00008874"/>
    </source>
</evidence>
<dbReference type="GO" id="GO:0001402">
    <property type="term" value="P:signal transduction involved in filamentous growth"/>
    <property type="evidence" value="ECO:0007669"/>
    <property type="project" value="UniProtKB-ARBA"/>
</dbReference>
<comment type="catalytic activity">
    <reaction evidence="14">
        <text>L-seryl-[protein] + ATP = O-phospho-L-seryl-[protein] + ADP + H(+)</text>
        <dbReference type="Rhea" id="RHEA:17989"/>
        <dbReference type="Rhea" id="RHEA-COMP:9863"/>
        <dbReference type="Rhea" id="RHEA-COMP:11604"/>
        <dbReference type="ChEBI" id="CHEBI:15378"/>
        <dbReference type="ChEBI" id="CHEBI:29999"/>
        <dbReference type="ChEBI" id="CHEBI:30616"/>
        <dbReference type="ChEBI" id="CHEBI:83421"/>
        <dbReference type="ChEBI" id="CHEBI:456216"/>
        <dbReference type="EC" id="2.7.11.1"/>
    </reaction>
</comment>
<evidence type="ECO:0000259" key="19">
    <source>
        <dbReference type="PROSITE" id="PS50108"/>
    </source>
</evidence>
<evidence type="ECO:0000259" key="18">
    <source>
        <dbReference type="PROSITE" id="PS50011"/>
    </source>
</evidence>
<feature type="region of interest" description="Disordered" evidence="17">
    <location>
        <begin position="330"/>
        <end position="567"/>
    </location>
</feature>
<dbReference type="Pfam" id="PF00069">
    <property type="entry name" value="Pkinase"/>
    <property type="match status" value="1"/>
</dbReference>
<evidence type="ECO:0000256" key="5">
    <source>
        <dbReference type="ARBA" id="ARBA00022490"/>
    </source>
</evidence>
<feature type="domain" description="Protein kinase" evidence="18">
    <location>
        <begin position="578"/>
        <end position="829"/>
    </location>
</feature>
<feature type="domain" description="CRIB" evidence="19">
    <location>
        <begin position="238"/>
        <end position="251"/>
    </location>
</feature>
<comment type="similarity">
    <text evidence="3">Belongs to the protein kinase superfamily. STE Ser/Thr protein kinase family. STE20 subfamily.</text>
</comment>
<dbReference type="PROSITE" id="PS50011">
    <property type="entry name" value="PROTEIN_KINASE_DOM"/>
    <property type="match status" value="1"/>
</dbReference>